<evidence type="ECO:0000313" key="2">
    <source>
        <dbReference type="Proteomes" id="UP001145114"/>
    </source>
</evidence>
<dbReference type="EMBL" id="JAMZIH010009208">
    <property type="protein sequence ID" value="KAJ1670535.1"/>
    <property type="molecule type" value="Genomic_DNA"/>
</dbReference>
<feature type="non-terminal residue" evidence="1">
    <location>
        <position position="248"/>
    </location>
</feature>
<accession>A0ACC1H6P0</accession>
<name>A0ACC1H6P0_9FUNG</name>
<dbReference type="Proteomes" id="UP001145114">
    <property type="component" value="Unassembled WGS sequence"/>
</dbReference>
<evidence type="ECO:0000313" key="1">
    <source>
        <dbReference type="EMBL" id="KAJ1670535.1"/>
    </source>
</evidence>
<proteinExistence type="predicted"/>
<reference evidence="1" key="1">
    <citation type="submission" date="2022-06" db="EMBL/GenBank/DDBJ databases">
        <title>Phylogenomic reconstructions and comparative analyses of Kickxellomycotina fungi.</title>
        <authorList>
            <person name="Reynolds N.K."/>
            <person name="Stajich J.E."/>
            <person name="Barry K."/>
            <person name="Grigoriev I.V."/>
            <person name="Crous P."/>
            <person name="Smith M.E."/>
        </authorList>
    </citation>
    <scope>NUCLEOTIDE SEQUENCE</scope>
    <source>
        <strain evidence="1">RSA 2271</strain>
    </source>
</reference>
<organism evidence="1 2">
    <name type="scientific">Spiromyces aspiralis</name>
    <dbReference type="NCBI Taxonomy" id="68401"/>
    <lineage>
        <taxon>Eukaryota</taxon>
        <taxon>Fungi</taxon>
        <taxon>Fungi incertae sedis</taxon>
        <taxon>Zoopagomycota</taxon>
        <taxon>Kickxellomycotina</taxon>
        <taxon>Kickxellomycetes</taxon>
        <taxon>Kickxellales</taxon>
        <taxon>Kickxellaceae</taxon>
        <taxon>Spiromyces</taxon>
    </lineage>
</organism>
<keyword evidence="2" id="KW-1185">Reference proteome</keyword>
<comment type="caution">
    <text evidence="1">The sequence shown here is derived from an EMBL/GenBank/DDBJ whole genome shotgun (WGS) entry which is preliminary data.</text>
</comment>
<gene>
    <name evidence="1" type="primary">RIA1_3</name>
    <name evidence="1" type="ORF">EV182_008142</name>
</gene>
<sequence>MGRELVLLDHVPAGNVFAVRGLAGAILRTGTLSSRLECHNFGALQSPSAPIVRVALEPALPQDMPKLERGMRLLYQADPCVQVEFKATGEHILVTAGELHLERCLKDLRERFAKCQIHASEPIVPFREAIIPQPGQPGVAKREARSLRDIGDINMLISENGNVPLAQRGVVTVTTPNGLATITLQVEPLPHAVTQLLMKHNATIRSIVNSEPLDASPASQATSGDVTKDITDHNTAADAPRSEAVSGA</sequence>
<protein>
    <submittedName>
        <fullName evidence="1">Cytoplasmic GTPase/eEF2-like protein (Ribosomal biogenesis)</fullName>
    </submittedName>
</protein>